<dbReference type="Proteomes" id="UP000002061">
    <property type="component" value="Chromosome"/>
</dbReference>
<keyword evidence="8 10" id="KW-0411">Iron-sulfur</keyword>
<evidence type="ECO:0000256" key="10">
    <source>
        <dbReference type="PIRNR" id="PIRNR004967"/>
    </source>
</evidence>
<dbReference type="GO" id="GO:0051539">
    <property type="term" value="F:4 iron, 4 sulfur cluster binding"/>
    <property type="evidence" value="ECO:0007669"/>
    <property type="project" value="UniProtKB-UniRule"/>
</dbReference>
<dbReference type="EMBL" id="CP002009">
    <property type="protein sequence ID" value="ADG13265.1"/>
    <property type="molecule type" value="Genomic_DNA"/>
</dbReference>
<dbReference type="InterPro" id="IPR022428">
    <property type="entry name" value="Dph2_arc"/>
</dbReference>
<name>D5VRR2_METIM</name>
<keyword evidence="6 10" id="KW-0479">Metal-binding</keyword>
<dbReference type="RefSeq" id="WP_013100011.1">
    <property type="nucleotide sequence ID" value="NC_014122.1"/>
</dbReference>
<evidence type="ECO:0000256" key="2">
    <source>
        <dbReference type="ARBA" id="ARBA00005156"/>
    </source>
</evidence>
<dbReference type="EC" id="2.5.1.108" evidence="3 10"/>
<evidence type="ECO:0000256" key="1">
    <source>
        <dbReference type="ARBA" id="ARBA00001966"/>
    </source>
</evidence>
<dbReference type="InterPro" id="IPR042263">
    <property type="entry name" value="DPH1/DPH2_1"/>
</dbReference>
<keyword evidence="5 10" id="KW-0949">S-adenosyl-L-methionine</keyword>
<dbReference type="NCBIfam" id="TIGR03682">
    <property type="entry name" value="arCOG04112"/>
    <property type="match status" value="1"/>
</dbReference>
<dbReference type="PANTHER" id="PTHR10762">
    <property type="entry name" value="DIPHTHAMIDE BIOSYNTHESIS PROTEIN"/>
    <property type="match status" value="1"/>
</dbReference>
<dbReference type="GO" id="GO:0017183">
    <property type="term" value="P:protein histidyl modification to diphthamide"/>
    <property type="evidence" value="ECO:0007669"/>
    <property type="project" value="UniProtKB-UniRule"/>
</dbReference>
<dbReference type="PIRSF" id="PIRSF004967">
    <property type="entry name" value="DPH1"/>
    <property type="match status" value="1"/>
</dbReference>
<keyword evidence="10" id="KW-0004">4Fe-4S</keyword>
<dbReference type="Gene3D" id="3.40.50.11860">
    <property type="entry name" value="Diphthamide synthesis DPH1/DPH2 domain 3"/>
    <property type="match status" value="1"/>
</dbReference>
<dbReference type="Pfam" id="PF01866">
    <property type="entry name" value="Diphthamide_syn"/>
    <property type="match status" value="1"/>
</dbReference>
<dbReference type="AlphaFoldDB" id="D5VRR2"/>
<dbReference type="InterPro" id="IPR035435">
    <property type="entry name" value="DPH1/DPH2_euk_archaea"/>
</dbReference>
<reference evidence="11" key="1">
    <citation type="submission" date="2010-04" db="EMBL/GenBank/DDBJ databases">
        <title>Complete sequence of Methanocaldococcus infernus ME.</title>
        <authorList>
            <consortium name="US DOE Joint Genome Institute"/>
            <person name="Lucas S."/>
            <person name="Copeland A."/>
            <person name="Lapidus A."/>
            <person name="Cheng J.-F."/>
            <person name="Bruce D."/>
            <person name="Goodwin L."/>
            <person name="Pitluck S."/>
            <person name="Munk A.C."/>
            <person name="Detter J.C."/>
            <person name="Han C."/>
            <person name="Tapia R."/>
            <person name="Land M."/>
            <person name="Hauser L."/>
            <person name="Kyrpides N."/>
            <person name="Mikhailova N."/>
            <person name="Sieprawska-Lupa M."/>
            <person name="Whitman W.B."/>
            <person name="Woyke T."/>
        </authorList>
    </citation>
    <scope>NUCLEOTIDE SEQUENCE [LARGE SCALE GENOMIC DNA]</scope>
    <source>
        <strain evidence="11">ME</strain>
    </source>
</reference>
<dbReference type="InterPro" id="IPR016435">
    <property type="entry name" value="DPH1/DPH2"/>
</dbReference>
<accession>D5VRR2</accession>
<dbReference type="UniPathway" id="UPA00559"/>
<comment type="pathway">
    <text evidence="2 10">Protein modification; peptidyl-diphthamide biosynthesis.</text>
</comment>
<comment type="catalytic activity">
    <reaction evidence="9 10">
        <text>L-histidyl-[translation elongation factor 2] + S-adenosyl-L-methionine = 2-[(3S)-amino-3-carboxypropyl]-L-histidyl-[translation elongation factor 2] + S-methyl-5'-thioadenosine + H(+)</text>
        <dbReference type="Rhea" id="RHEA:36783"/>
        <dbReference type="Rhea" id="RHEA-COMP:9748"/>
        <dbReference type="Rhea" id="RHEA-COMP:9749"/>
        <dbReference type="ChEBI" id="CHEBI:15378"/>
        <dbReference type="ChEBI" id="CHEBI:17509"/>
        <dbReference type="ChEBI" id="CHEBI:29979"/>
        <dbReference type="ChEBI" id="CHEBI:59789"/>
        <dbReference type="ChEBI" id="CHEBI:73995"/>
        <dbReference type="EC" id="2.5.1.108"/>
    </reaction>
</comment>
<proteinExistence type="inferred from homology"/>
<dbReference type="GO" id="GO:0090560">
    <property type="term" value="F:2-(3-amino-3-carboxypropyl)histidine synthase activity"/>
    <property type="evidence" value="ECO:0007669"/>
    <property type="project" value="UniProtKB-UniRule"/>
</dbReference>
<dbReference type="STRING" id="573063.Metin_0596"/>
<dbReference type="GeneID" id="9131603"/>
<evidence type="ECO:0000256" key="7">
    <source>
        <dbReference type="ARBA" id="ARBA00023004"/>
    </source>
</evidence>
<gene>
    <name evidence="11" type="ordered locus">Metin_0596</name>
</gene>
<dbReference type="InterPro" id="IPR042264">
    <property type="entry name" value="DPH1/DPH2_2"/>
</dbReference>
<dbReference type="PANTHER" id="PTHR10762:SF1">
    <property type="entry name" value="2-(3-AMINO-3-CARBOXYPROPYL)HISTIDINE SYNTHASE SUBUNIT 1"/>
    <property type="match status" value="1"/>
</dbReference>
<comment type="similarity">
    <text evidence="10">Belongs to the DPH1/DPH2 family.</text>
</comment>
<comment type="cofactor">
    <cofactor evidence="1 10">
        <name>[4Fe-4S] cluster</name>
        <dbReference type="ChEBI" id="CHEBI:49883"/>
    </cofactor>
</comment>
<organism evidence="11 12">
    <name type="scientific">Methanocaldococcus infernus (strain DSM 11812 / JCM 15783 / ME)</name>
    <dbReference type="NCBI Taxonomy" id="573063"/>
    <lineage>
        <taxon>Archaea</taxon>
        <taxon>Methanobacteriati</taxon>
        <taxon>Methanobacteriota</taxon>
        <taxon>Methanomada group</taxon>
        <taxon>Methanococci</taxon>
        <taxon>Methanococcales</taxon>
        <taxon>Methanocaldococcaceae</taxon>
        <taxon>Methanocaldococcus</taxon>
    </lineage>
</organism>
<dbReference type="eggNOG" id="arCOG04112">
    <property type="taxonomic scope" value="Archaea"/>
</dbReference>
<dbReference type="GO" id="GO:0046872">
    <property type="term" value="F:metal ion binding"/>
    <property type="evidence" value="ECO:0007669"/>
    <property type="project" value="UniProtKB-KW"/>
</dbReference>
<evidence type="ECO:0000313" key="12">
    <source>
        <dbReference type="Proteomes" id="UP000002061"/>
    </source>
</evidence>
<evidence type="ECO:0000256" key="9">
    <source>
        <dbReference type="ARBA" id="ARBA00048403"/>
    </source>
</evidence>
<keyword evidence="4 10" id="KW-0808">Transferase</keyword>
<evidence type="ECO:0000256" key="3">
    <source>
        <dbReference type="ARBA" id="ARBA00012221"/>
    </source>
</evidence>
<dbReference type="NCBIfam" id="TIGR00322">
    <property type="entry name" value="diphth2_R"/>
    <property type="match status" value="1"/>
</dbReference>
<keyword evidence="7 10" id="KW-0408">Iron</keyword>
<keyword evidence="12" id="KW-1185">Reference proteome</keyword>
<comment type="function">
    <text evidence="10">Catalyzes the first step of diphthamide biosynthesis, i.e. the transfer of the 3-amino-3-carboxypropyl group from S-adenosyl-L-methionine (SAM) to the C2 position of the imidazole ring of the target histidine residue in translation elongation factor 2 (EF-2).</text>
</comment>
<dbReference type="InterPro" id="IPR042265">
    <property type="entry name" value="DPH1/DPH2_3"/>
</dbReference>
<evidence type="ECO:0000256" key="4">
    <source>
        <dbReference type="ARBA" id="ARBA00022679"/>
    </source>
</evidence>
<evidence type="ECO:0000256" key="8">
    <source>
        <dbReference type="ARBA" id="ARBA00023014"/>
    </source>
</evidence>
<dbReference type="HOGENOM" id="CLU_037146_0_0_2"/>
<evidence type="ECO:0000256" key="5">
    <source>
        <dbReference type="ARBA" id="ARBA00022691"/>
    </source>
</evidence>
<dbReference type="OrthoDB" id="314at2157"/>
<dbReference type="SFLD" id="SFLDS00032">
    <property type="entry name" value="Radical_SAM_3-amino-3-carboxyp"/>
    <property type="match status" value="1"/>
</dbReference>
<dbReference type="Gene3D" id="3.40.50.11850">
    <property type="entry name" value="Diphthamide synthesis DPH1/DPH2 domain 2"/>
    <property type="match status" value="1"/>
</dbReference>
<evidence type="ECO:0000256" key="6">
    <source>
        <dbReference type="ARBA" id="ARBA00022723"/>
    </source>
</evidence>
<dbReference type="KEGG" id="mif:Metin_0596"/>
<evidence type="ECO:0000313" key="11">
    <source>
        <dbReference type="EMBL" id="ADG13265.1"/>
    </source>
</evidence>
<dbReference type="Gene3D" id="3.40.50.11840">
    <property type="entry name" value="Diphthamide synthesis DPH1/DPH2 domain 1"/>
    <property type="match status" value="1"/>
</dbReference>
<protein>
    <recommendedName>
        <fullName evidence="3 10">2-(3-amino-3-carboxypropyl)histidine synthase</fullName>
        <ecNumber evidence="3 10">2.5.1.108</ecNumber>
    </recommendedName>
</protein>
<sequence length="310" mass="36424">MYNLEREKVIEKIVKLNKKKPLILFQAPEGLKLEVQREIEKIDKELKKRGIEGDLFLWLNSCYGACDIPKVDADLIIHYGHKPLSYLSYKKVLFIPAYFSCSEEEEAKIKEDVKKFVEKGYEVVTTVQYEKLLKEFNPKVILGCRGKVEGDKILYVGTGRFHPLMIAYKYGVEVLIYNPYSKRLEKISKEEIEKFIKRRLAKISKALLKPIKKVGLILSVKPGQCRINVLKALEEELKKRNIEYIKFLADEIKPELLFYDVDLYVIIACPRIVLDDFELYDKIIVTPEEFKMILNKDFSYKFDEIKEEDF</sequence>